<sequence length="431" mass="47374">MCLRRPKRYLKTNFRGEPDASIIFELTGEQNVVFIESDNVDHNGFAEEGTDETEKSPRLAIPTNIPVNQDYGNHADSTYLVTVRQIRKGIVSLGYGTCVHIGNGVFLTTGHTFRCHWDRKYDEMEIRVYKLGRTLTTKDKLTILFSAAGAGFGYKQASLVAQGLIEGSYVAEVVAFGDDEVEAQGWMSKEHIFEHRDSDIALITTVNSGFIPSIAASPGVYVDTEDCELLAINLPLQKKEKEDLLASLPDGVSEKEITAIVSRLLPWKLSAAKGRTFSGIRLDVLEGLESDVSAPNRIILITNIASLNGSSGGGLYNLKKELVGIHVGGASDRNPKIGRIHTYPALHGVAISFESPSFQRFFTKFGYPLLGDLHKPHWEPFTVEIIASENTTTYGRNDVSDRIEHGSARGVRGANSGAKKHGRSGYVFIEQ</sequence>
<protein>
    <recommendedName>
        <fullName evidence="3">Trypsin-like serine protease</fullName>
    </recommendedName>
</protein>
<evidence type="ECO:0008006" key="3">
    <source>
        <dbReference type="Google" id="ProtNLM"/>
    </source>
</evidence>
<dbReference type="InterPro" id="IPR009003">
    <property type="entry name" value="Peptidase_S1_PA"/>
</dbReference>
<gene>
    <name evidence="1" type="ORF">BJ508DRAFT_365425</name>
</gene>
<evidence type="ECO:0000313" key="1">
    <source>
        <dbReference type="EMBL" id="RPA75840.1"/>
    </source>
</evidence>
<dbReference type="AlphaFoldDB" id="A0A3N4HVG5"/>
<proteinExistence type="predicted"/>
<name>A0A3N4HVG5_ASCIM</name>
<organism evidence="1 2">
    <name type="scientific">Ascobolus immersus RN42</name>
    <dbReference type="NCBI Taxonomy" id="1160509"/>
    <lineage>
        <taxon>Eukaryota</taxon>
        <taxon>Fungi</taxon>
        <taxon>Dikarya</taxon>
        <taxon>Ascomycota</taxon>
        <taxon>Pezizomycotina</taxon>
        <taxon>Pezizomycetes</taxon>
        <taxon>Pezizales</taxon>
        <taxon>Ascobolaceae</taxon>
        <taxon>Ascobolus</taxon>
    </lineage>
</organism>
<reference evidence="1 2" key="1">
    <citation type="journal article" date="2018" name="Nat. Ecol. Evol.">
        <title>Pezizomycetes genomes reveal the molecular basis of ectomycorrhizal truffle lifestyle.</title>
        <authorList>
            <person name="Murat C."/>
            <person name="Payen T."/>
            <person name="Noel B."/>
            <person name="Kuo A."/>
            <person name="Morin E."/>
            <person name="Chen J."/>
            <person name="Kohler A."/>
            <person name="Krizsan K."/>
            <person name="Balestrini R."/>
            <person name="Da Silva C."/>
            <person name="Montanini B."/>
            <person name="Hainaut M."/>
            <person name="Levati E."/>
            <person name="Barry K.W."/>
            <person name="Belfiori B."/>
            <person name="Cichocki N."/>
            <person name="Clum A."/>
            <person name="Dockter R.B."/>
            <person name="Fauchery L."/>
            <person name="Guy J."/>
            <person name="Iotti M."/>
            <person name="Le Tacon F."/>
            <person name="Lindquist E.A."/>
            <person name="Lipzen A."/>
            <person name="Malagnac F."/>
            <person name="Mello A."/>
            <person name="Molinier V."/>
            <person name="Miyauchi S."/>
            <person name="Poulain J."/>
            <person name="Riccioni C."/>
            <person name="Rubini A."/>
            <person name="Sitrit Y."/>
            <person name="Splivallo R."/>
            <person name="Traeger S."/>
            <person name="Wang M."/>
            <person name="Zifcakova L."/>
            <person name="Wipf D."/>
            <person name="Zambonelli A."/>
            <person name="Paolocci F."/>
            <person name="Nowrousian M."/>
            <person name="Ottonello S."/>
            <person name="Baldrian P."/>
            <person name="Spatafora J.W."/>
            <person name="Henrissat B."/>
            <person name="Nagy L.G."/>
            <person name="Aury J.M."/>
            <person name="Wincker P."/>
            <person name="Grigoriev I.V."/>
            <person name="Bonfante P."/>
            <person name="Martin F.M."/>
        </authorList>
    </citation>
    <scope>NUCLEOTIDE SEQUENCE [LARGE SCALE GENOMIC DNA]</scope>
    <source>
        <strain evidence="1 2">RN42</strain>
    </source>
</reference>
<accession>A0A3N4HVG5</accession>
<dbReference type="InterPro" id="IPR043504">
    <property type="entry name" value="Peptidase_S1_PA_chymotrypsin"/>
</dbReference>
<dbReference type="EMBL" id="ML119756">
    <property type="protein sequence ID" value="RPA75840.1"/>
    <property type="molecule type" value="Genomic_DNA"/>
</dbReference>
<keyword evidence="2" id="KW-1185">Reference proteome</keyword>
<dbReference type="SUPFAM" id="SSF50494">
    <property type="entry name" value="Trypsin-like serine proteases"/>
    <property type="match status" value="1"/>
</dbReference>
<evidence type="ECO:0000313" key="2">
    <source>
        <dbReference type="Proteomes" id="UP000275078"/>
    </source>
</evidence>
<dbReference type="Proteomes" id="UP000275078">
    <property type="component" value="Unassembled WGS sequence"/>
</dbReference>
<dbReference type="Gene3D" id="2.40.10.10">
    <property type="entry name" value="Trypsin-like serine proteases"/>
    <property type="match status" value="1"/>
</dbReference>